<accession>A0A9W7D4J7</accession>
<dbReference type="InterPro" id="IPR052727">
    <property type="entry name" value="Rab4/Rab5_effector"/>
</dbReference>
<feature type="region of interest" description="Disordered" evidence="1">
    <location>
        <begin position="987"/>
        <end position="1017"/>
    </location>
</feature>
<feature type="compositionally biased region" description="Polar residues" evidence="1">
    <location>
        <begin position="1053"/>
        <end position="1067"/>
    </location>
</feature>
<dbReference type="Gene3D" id="3.30.530.20">
    <property type="match status" value="2"/>
</dbReference>
<dbReference type="EMBL" id="BSXT01004375">
    <property type="protein sequence ID" value="GMF57606.1"/>
    <property type="molecule type" value="Genomic_DNA"/>
</dbReference>
<dbReference type="OrthoDB" id="121462at2759"/>
<keyword evidence="3" id="KW-1185">Reference proteome</keyword>
<feature type="region of interest" description="Disordered" evidence="1">
    <location>
        <begin position="1043"/>
        <end position="1073"/>
    </location>
</feature>
<feature type="compositionally biased region" description="Polar residues" evidence="1">
    <location>
        <begin position="987"/>
        <end position="996"/>
    </location>
</feature>
<feature type="compositionally biased region" description="Low complexity" evidence="1">
    <location>
        <begin position="412"/>
        <end position="437"/>
    </location>
</feature>
<evidence type="ECO:0000313" key="3">
    <source>
        <dbReference type="Proteomes" id="UP001165121"/>
    </source>
</evidence>
<comment type="caution">
    <text evidence="2">The sequence shown here is derived from an EMBL/GenBank/DDBJ whole genome shotgun (WGS) entry which is preliminary data.</text>
</comment>
<dbReference type="Proteomes" id="UP001165121">
    <property type="component" value="Unassembled WGS sequence"/>
</dbReference>
<dbReference type="InterPro" id="IPR023393">
    <property type="entry name" value="START-like_dom_sf"/>
</dbReference>
<feature type="compositionally biased region" description="Low complexity" evidence="1">
    <location>
        <begin position="1002"/>
        <end position="1016"/>
    </location>
</feature>
<feature type="region of interest" description="Disordered" evidence="1">
    <location>
        <begin position="412"/>
        <end position="445"/>
    </location>
</feature>
<sequence>MPPSPTARSRAEQSCAIADEELPPDAMPSMHFPLPSGYFGDVQVSASRRQQYSEIVRRRVNSMLADEHRYAERRAQQQPVMPQTDWKFFRRLGGLKVYQRRLRGRSRQEVAAEEDFLEAAVAVERGNPSMLAEGVVSGSIENMLYGLSATTQEEMLTGLAFTAPPQDAVLLSVVERSTAEDPLRSAEILWVLTKLPILNPRDVCYLKATGVGQDGKGRSYGYLVLHSVDLQECPPFDYRKTKILRSKMYFSFLFREITPGYVAVMGRGIFDLAGGELLKLVLPHATSSVIDGLLRGVSCGEAKKLTLLALRSPDGRRQPKLLSKQHTVCSACIRRKKGMLPGVRLRPCDACGVPICINCKVKDKRMFLGIRQPCRKVACCPTCVQQASCITGLRLGEPEFVVVAEFYSKNRPTSASSSSSHSAAAATLSTPSAIPSSRHLEQEDDDVMARNNETWKSEPMSLLSDASKVCSSVGVTNSTVDDSFGGLDSYSGRLSDLTSGPYRLSADDLEEEEPEPGLAVSAELLKEYAELGTPSPGLTTWGGSYRGHPDDFIKPAAKPRPTNMLEWMRELQSSAEEAYSTAMANEEIMKRSMRPVGVPLSPGCFQPSRVQHQQFSELVRQRVDSLLHDEARYAQRRAQHQPFLHAGEWKQVKSEKGLTFFRRLRRGRSLRELAQEEDVPEARRAVERGYTSMVCDGHVDGSIEDMMLGMTAASQHDLLTGFSFRDPPRDCVWLGTVESATREDPFHTADLIWALPKLPPIVDQVDVCYLKATGVERDQLSNRYGYLVLHSVHVAQCPAFAAHGISRAKMFFACLFREPSPGVLKVTVRGIFDLSKKVRMLTKLVTAATTSIMTGLVNGVGIGRAKKLTLLARRYQSRRAQRSLVNSPRPSTCYMCSRRDSFLGRRTHIGMHLLTCAVCGATVCSSCTRTSKQRMFIGDRPCSRVDCCPNCVREAQSMTGMRPAEPEFQVIADYYLDQQTMALPQTFSTSSESPTRNGALKTNTSTGIPTTSTTTTDESLGEYQLDFEDDPFSVALNLPELRRSSGEEVDNVDTLTTSNNNEPTSSPEAEAGSFPSEIVVRESDHRLSDDDFIPSTAIDRLQSDRLYANARLAESIEQRLLELNIQAEYTPSPSESWAEDELRLHAVEGSSPIRKFPISPGGVNLTSAQRQHYADIVRGRVDTLLAEEQCWMERRDQLLPPLDPSEWKQVKMSKQLRFFKRVRGGRTLQQLASEEALPDVRQAVVNGYSSMMCDGKVWGAMEDMMFGMTASSQQDLMTGFWYKNPPHDCVWLGSAEGATDEDPFRSADFIWALPKIAFNVDICYLKATGVERDQDGKRHGYLVLHSVELTQCRPFEARKISRAKMYFTCLFRETTPGYLDVTVRGIFDLGKNRGKITKKLVTAATKSFMGGLLNGVGIGLAKKLTLMFGDMAQPGPSRSPETSDSEVTTIMPWTGTYMLDDDDFVCPPVYEQIPVNARREAMQQPLFQLNVTAENTYIQTQATMRWLRGEDLD</sequence>
<proteinExistence type="predicted"/>
<evidence type="ECO:0000256" key="1">
    <source>
        <dbReference type="SAM" id="MobiDB-lite"/>
    </source>
</evidence>
<dbReference type="PANTHER" id="PTHR13510:SF44">
    <property type="entry name" value="RABENOSYN-5"/>
    <property type="match status" value="1"/>
</dbReference>
<protein>
    <submittedName>
        <fullName evidence="2">Unnamed protein product</fullName>
    </submittedName>
</protein>
<gene>
    <name evidence="2" type="ORF">Pfra01_002461300</name>
</gene>
<reference evidence="2" key="1">
    <citation type="submission" date="2023-04" db="EMBL/GenBank/DDBJ databases">
        <title>Phytophthora fragariaefolia NBRC 109709.</title>
        <authorList>
            <person name="Ichikawa N."/>
            <person name="Sato H."/>
            <person name="Tonouchi N."/>
        </authorList>
    </citation>
    <scope>NUCLEOTIDE SEQUENCE</scope>
    <source>
        <strain evidence="2">NBRC 109709</strain>
    </source>
</reference>
<name>A0A9W7D4J7_9STRA</name>
<dbReference type="PANTHER" id="PTHR13510">
    <property type="entry name" value="FYVE-FINGER-CONTAINING RAB5 EFFECTOR PROTEIN RABENOSYN-5-RELATED"/>
    <property type="match status" value="1"/>
</dbReference>
<organism evidence="2 3">
    <name type="scientific">Phytophthora fragariaefolia</name>
    <dbReference type="NCBI Taxonomy" id="1490495"/>
    <lineage>
        <taxon>Eukaryota</taxon>
        <taxon>Sar</taxon>
        <taxon>Stramenopiles</taxon>
        <taxon>Oomycota</taxon>
        <taxon>Peronosporomycetes</taxon>
        <taxon>Peronosporales</taxon>
        <taxon>Peronosporaceae</taxon>
        <taxon>Phytophthora</taxon>
    </lineage>
</organism>
<evidence type="ECO:0000313" key="2">
    <source>
        <dbReference type="EMBL" id="GMF57606.1"/>
    </source>
</evidence>